<feature type="compositionally biased region" description="Basic and acidic residues" evidence="1">
    <location>
        <begin position="444"/>
        <end position="458"/>
    </location>
</feature>
<evidence type="ECO:0000313" key="2">
    <source>
        <dbReference type="EMBL" id="WUT43498.1"/>
    </source>
</evidence>
<organism evidence="2 3">
    <name type="scientific">Streptomyces pseudovenezuelae</name>
    <dbReference type="NCBI Taxonomy" id="67350"/>
    <lineage>
        <taxon>Bacteria</taxon>
        <taxon>Bacillati</taxon>
        <taxon>Actinomycetota</taxon>
        <taxon>Actinomycetes</taxon>
        <taxon>Kitasatosporales</taxon>
        <taxon>Streptomycetaceae</taxon>
        <taxon>Streptomyces</taxon>
        <taxon>Streptomyces aurantiacus group</taxon>
    </lineage>
</organism>
<dbReference type="EMBL" id="CP109011">
    <property type="protein sequence ID" value="WUT43498.1"/>
    <property type="molecule type" value="Genomic_DNA"/>
</dbReference>
<keyword evidence="3" id="KW-1185">Reference proteome</keyword>
<dbReference type="RefSeq" id="WP_329263624.1">
    <property type="nucleotide sequence ID" value="NZ_CP109011.1"/>
</dbReference>
<reference evidence="2" key="1">
    <citation type="submission" date="2022-10" db="EMBL/GenBank/DDBJ databases">
        <title>The complete genomes of actinobacterial strains from the NBC collection.</title>
        <authorList>
            <person name="Joergensen T.S."/>
            <person name="Alvarez Arevalo M."/>
            <person name="Sterndorff E.B."/>
            <person name="Faurdal D."/>
            <person name="Vuksanovic O."/>
            <person name="Mourched A.-S."/>
            <person name="Charusanti P."/>
            <person name="Shaw S."/>
            <person name="Blin K."/>
            <person name="Weber T."/>
        </authorList>
    </citation>
    <scope>NUCLEOTIDE SEQUENCE</scope>
    <source>
        <strain evidence="2">NBC_00686</strain>
    </source>
</reference>
<evidence type="ECO:0000313" key="3">
    <source>
        <dbReference type="Proteomes" id="UP001432168"/>
    </source>
</evidence>
<accession>A0ABZ1WUL2</accession>
<proteinExistence type="predicted"/>
<sequence>MADAVELLAGLRPDQVLLWSGAGISVEGPTSLPSGPELTRRVFDTFFEEGALARVLTCHQVVGLHTNPQCAYDTSLPAARLPRLETALDAAARARPDGAPDTFDVLEDVRNAEPNRLHAFAADHIALGGHHVTANFDTCVEQAYEARQGGPVPDGAVHHFHGSFAHSPDSRELGATLSRIRTGFPEEEARHLLRLLNGHRAVIVIGYSGSDYFDVDQLVARLPADALRGLRVLWVMHAWHPAHVPDQDVAPLQSLLREAGADVHIVCGRTDLLLTHVARSWGLPEPAEPLPRTPANPKLRITDDERHRATFLLYRSLGLHREVRRLLREGGTGADDPVEQRAVRSQLLWEAGAWNTLRRMWWRAPADGPERHVRAERIGACLWAQGRLLPAWLWLRRQRPKVVDDTEARVVLEETVNRVIEHMHRTPDLRPLGRRLLDRTPAATHDDGTEPDSDEQKRREGAFRALQDVRDSLDALRRGAARSDHRHAEQSSTWFQESGDLQGMLSYRHRALRDGYRPDDHEAGDEALRESYEQLLTANLFLGSTAGAWRTALLPGAPRVFTTHEFLFALTTLQYGWWHRFRLLAWYLPRRLKHVTTGGRRASMPGRHGLFHAIRRRMR</sequence>
<gene>
    <name evidence="2" type="ORF">OG929_14825</name>
</gene>
<evidence type="ECO:0000256" key="1">
    <source>
        <dbReference type="SAM" id="MobiDB-lite"/>
    </source>
</evidence>
<name>A0ABZ1WUL2_9ACTN</name>
<feature type="region of interest" description="Disordered" evidence="1">
    <location>
        <begin position="430"/>
        <end position="458"/>
    </location>
</feature>
<evidence type="ECO:0008006" key="4">
    <source>
        <dbReference type="Google" id="ProtNLM"/>
    </source>
</evidence>
<dbReference type="Proteomes" id="UP001432168">
    <property type="component" value="Chromosome"/>
</dbReference>
<protein>
    <recommendedName>
        <fullName evidence="4">SIR2-like domain-containing protein</fullName>
    </recommendedName>
</protein>